<dbReference type="Pfam" id="PF04242">
    <property type="entry name" value="DUF424"/>
    <property type="match status" value="1"/>
</dbReference>
<accession>Q2NP43</accession>
<reference evidence="1 2" key="1">
    <citation type="journal article" date="2002" name="Virus Genes">
        <title>Identification and characterization of Hyphantria cunea nucleopolyhedrovirus homologous repeated regions.</title>
        <authorList>
            <person name="FelipeAlves C.A."/>
            <person name="Ikeda M."/>
            <person name="Kobayashi M."/>
        </authorList>
    </citation>
    <scope>NUCLEOTIDE SEQUENCE [LARGE SCALE GENOMIC DNA]</scope>
</reference>
<dbReference type="EMBL" id="AP009046">
    <property type="protein sequence ID" value="BAE72402.1"/>
    <property type="molecule type" value="Genomic_DNA"/>
</dbReference>
<keyword evidence="2" id="KW-1185">Reference proteome</keyword>
<dbReference type="KEGG" id="vg:3890487"/>
<dbReference type="RefSeq" id="YP_473301.1">
    <property type="nucleotide sequence ID" value="NC_007767.1"/>
</dbReference>
<evidence type="ECO:0000313" key="2">
    <source>
        <dbReference type="Proteomes" id="UP000202376"/>
    </source>
</evidence>
<name>Q2NP43_NPVHC</name>
<dbReference type="Proteomes" id="UP000202376">
    <property type="component" value="Segment"/>
</dbReference>
<evidence type="ECO:0000313" key="1">
    <source>
        <dbReference type="EMBL" id="BAE72402.1"/>
    </source>
</evidence>
<dbReference type="InterPro" id="IPR007355">
    <property type="entry name" value="DUF424"/>
</dbReference>
<gene>
    <name evidence="1" type="ORF">HynVgp113</name>
</gene>
<sequence>MEDTLPNTCSESAFAFTTDDLLKNLPFNSVKCAPFKLHHYVQLKLLSNGIIDKRVEGMDELKKLNFKIDPERRFISNVLDYEFVILDHDLSIVHVVDAETRRKLGQLNVSLHQNDRTALIISATLTI</sequence>
<reference evidence="1 2" key="3">
    <citation type="journal article" date="2006" name="J. Gen. Virol.">
        <title>Gene organization and complete sequence of the Hyphantria cunea nucleopolyhedrovirus genome.</title>
        <authorList>
            <person name="Ikeda M."/>
            <person name="Shikata M."/>
            <person name="Shirata N."/>
            <person name="Chaeychomsri S."/>
            <person name="Kobayashi M."/>
        </authorList>
    </citation>
    <scope>NUCLEOTIDE SEQUENCE [LARGE SCALE GENOMIC DNA]</scope>
</reference>
<protein>
    <submittedName>
        <fullName evidence="1">ORF113 peptide</fullName>
    </submittedName>
</protein>
<dbReference type="OrthoDB" id="15991at10239"/>
<proteinExistence type="predicted"/>
<organism evidence="1 2">
    <name type="scientific">Hyphantria cunea nuclear polyhedrosis virus</name>
    <name type="common">HcNPV</name>
    <dbReference type="NCBI Taxonomy" id="28288"/>
    <lineage>
        <taxon>Viruses</taxon>
        <taxon>Viruses incertae sedis</taxon>
        <taxon>Naldaviricetes</taxon>
        <taxon>Lefavirales</taxon>
        <taxon>Baculoviridae</taxon>
        <taxon>Alphabaculovirus</taxon>
        <taxon>Alphabaculovirus hycuneae</taxon>
    </lineage>
</organism>
<organismHost>
    <name type="scientific">Lepidoptera</name>
    <name type="common">moths &amp; butterflies</name>
    <dbReference type="NCBI Taxonomy" id="7088"/>
</organismHost>
<dbReference type="GeneID" id="3890487"/>
<reference evidence="1 2" key="2">
    <citation type="journal article" date="2004" name="Virology">
        <title>Identification and functional analysis of Hyphantria cunea nucleopolyhedrovirus iap genes.</title>
        <authorList>
            <person name="Ikeda M."/>
            <person name="Yanagimoto K."/>
            <person name="Kobayashi M."/>
        </authorList>
    </citation>
    <scope>NUCLEOTIDE SEQUENCE [LARGE SCALE GENOMIC DNA]</scope>
</reference>